<evidence type="ECO:0000313" key="1">
    <source>
        <dbReference type="EMBL" id="BFP49028.1"/>
    </source>
</evidence>
<dbReference type="EMBL" id="AP035881">
    <property type="protein sequence ID" value="BFP49028.1"/>
    <property type="molecule type" value="Genomic_DNA"/>
</dbReference>
<accession>A0AB33K5Q5</accession>
<gene>
    <name evidence="1" type="ORF">KCMC57_53960</name>
</gene>
<organism evidence="1">
    <name type="scientific">Kitasatospora sp. CMC57</name>
    <dbReference type="NCBI Taxonomy" id="3231513"/>
    <lineage>
        <taxon>Bacteria</taxon>
        <taxon>Bacillati</taxon>
        <taxon>Actinomycetota</taxon>
        <taxon>Actinomycetes</taxon>
        <taxon>Kitasatosporales</taxon>
        <taxon>Streptomycetaceae</taxon>
        <taxon>Kitasatospora</taxon>
    </lineage>
</organism>
<reference evidence="1" key="1">
    <citation type="submission" date="2024-07" db="EMBL/GenBank/DDBJ databases">
        <title>Complete genome sequences of cellulolytic bacteria, Kitasatospora sp. CMC57 and Streptomyces sp. CMC78, isolated from Japanese agricultural soil.</title>
        <authorList>
            <person name="Hashimoto T."/>
            <person name="Ito M."/>
            <person name="Iwamoto M."/>
            <person name="Fukahori D."/>
            <person name="Shoda T."/>
            <person name="Sakoda M."/>
            <person name="Morohoshi T."/>
            <person name="Mitsuboshi M."/>
            <person name="Nishizawa T."/>
        </authorList>
    </citation>
    <scope>NUCLEOTIDE SEQUENCE</scope>
    <source>
        <strain evidence="1">CMC57</strain>
    </source>
</reference>
<name>A0AB33K5Q5_9ACTN</name>
<dbReference type="AlphaFoldDB" id="A0AB33K5Q5"/>
<protein>
    <submittedName>
        <fullName evidence="1">Uncharacterized protein</fullName>
    </submittedName>
</protein>
<proteinExistence type="predicted"/>
<sequence>MCEHDFTPSLKSVESDQSQATYLWFPRPCHGALLRCLFTRWQDSAFRVNWVRVATNRGAR</sequence>